<dbReference type="InterPro" id="IPR050194">
    <property type="entry name" value="Glycosyltransferase_grp1"/>
</dbReference>
<dbReference type="RefSeq" id="WP_233721937.1">
    <property type="nucleotide sequence ID" value="NZ_JAJUWU010000031.1"/>
</dbReference>
<keyword evidence="3" id="KW-0328">Glycosyltransferase</keyword>
<dbReference type="EMBL" id="JAJUWU010000031">
    <property type="protein sequence ID" value="MCE7030846.1"/>
    <property type="molecule type" value="Genomic_DNA"/>
</dbReference>
<dbReference type="Proteomes" id="UP001139035">
    <property type="component" value="Unassembled WGS sequence"/>
</dbReference>
<dbReference type="AlphaFoldDB" id="A0A9X1P7Y3"/>
<protein>
    <submittedName>
        <fullName evidence="3">Glycosyltransferase</fullName>
        <ecNumber evidence="3">2.4.-.-</ecNumber>
    </submittedName>
</protein>
<keyword evidence="4" id="KW-1185">Reference proteome</keyword>
<evidence type="ECO:0000259" key="2">
    <source>
        <dbReference type="Pfam" id="PF13579"/>
    </source>
</evidence>
<name>A0A9X1P7Y3_9HYPH</name>
<dbReference type="PANTHER" id="PTHR45947">
    <property type="entry name" value="SULFOQUINOVOSYL TRANSFERASE SQD2"/>
    <property type="match status" value="1"/>
</dbReference>
<dbReference type="GO" id="GO:0016757">
    <property type="term" value="F:glycosyltransferase activity"/>
    <property type="evidence" value="ECO:0007669"/>
    <property type="project" value="UniProtKB-KW"/>
</dbReference>
<dbReference type="Gene3D" id="3.40.50.2000">
    <property type="entry name" value="Glycogen Phosphorylase B"/>
    <property type="match status" value="2"/>
</dbReference>
<evidence type="ECO:0000313" key="3">
    <source>
        <dbReference type="EMBL" id="MCE7030846.1"/>
    </source>
</evidence>
<keyword evidence="3" id="KW-0808">Transferase</keyword>
<comment type="caution">
    <text evidence="3">The sequence shown here is derived from an EMBL/GenBank/DDBJ whole genome shotgun (WGS) entry which is preliminary data.</text>
</comment>
<dbReference type="Pfam" id="PF13579">
    <property type="entry name" value="Glyco_trans_4_4"/>
    <property type="match status" value="1"/>
</dbReference>
<dbReference type="SUPFAM" id="SSF53756">
    <property type="entry name" value="UDP-Glycosyltransferase/glycogen phosphorylase"/>
    <property type="match status" value="1"/>
</dbReference>
<feature type="domain" description="Glycosyltransferase subfamily 4-like N-terminal" evidence="2">
    <location>
        <begin position="15"/>
        <end position="162"/>
    </location>
</feature>
<accession>A0A9X1P7Y3</accession>
<dbReference type="PANTHER" id="PTHR45947:SF3">
    <property type="entry name" value="SULFOQUINOVOSYL TRANSFERASE SQD2"/>
    <property type="match status" value="1"/>
</dbReference>
<dbReference type="Pfam" id="PF00534">
    <property type="entry name" value="Glycos_transf_1"/>
    <property type="match status" value="1"/>
</dbReference>
<sequence length="388" mass="42846">MKILRIISCVDPEWGGPVEALRVSAGALREMGHETEIVSLDDPGAGYVGGFPFHVHPLGHWTRRYGYTPRMSQWVSTNASRFDVAIIEGLWNHASIGGWQGLRASGLPYVVFTHGMMDPWFRRAYPLKHHLKQMFWTIWQGKVLRDAATVLFTCEEERLLAKGMFRGHDYSEAVVAFGTSEPPARSQAQYNAFRALLPALDTRPYLLFLSRIHEKKGCDLLVSAFATVASSQPGIDLVIAGPDQVGLKSRLEEQARQAGIGERIHFPGMVSGDAKWGAFRGAEAFILPSHQENFGIVVAEAMACGTPVLITEKVNIWREVAASGGGLVESDTLDGVTKLLQRWLSLPEAECSEMRLRARKGYEMSFHIDAAARDLAAVLERVATRSAS</sequence>
<evidence type="ECO:0000313" key="4">
    <source>
        <dbReference type="Proteomes" id="UP001139035"/>
    </source>
</evidence>
<dbReference type="EC" id="2.4.-.-" evidence="3"/>
<evidence type="ECO:0000259" key="1">
    <source>
        <dbReference type="Pfam" id="PF00534"/>
    </source>
</evidence>
<organism evidence="3 4">
    <name type="scientific">Jiella avicenniae</name>
    <dbReference type="NCBI Taxonomy" id="2907202"/>
    <lineage>
        <taxon>Bacteria</taxon>
        <taxon>Pseudomonadati</taxon>
        <taxon>Pseudomonadota</taxon>
        <taxon>Alphaproteobacteria</taxon>
        <taxon>Hyphomicrobiales</taxon>
        <taxon>Aurantimonadaceae</taxon>
        <taxon>Jiella</taxon>
    </lineage>
</organism>
<proteinExistence type="predicted"/>
<feature type="domain" description="Glycosyl transferase family 1" evidence="1">
    <location>
        <begin position="200"/>
        <end position="359"/>
    </location>
</feature>
<dbReference type="InterPro" id="IPR001296">
    <property type="entry name" value="Glyco_trans_1"/>
</dbReference>
<reference evidence="3" key="1">
    <citation type="submission" date="2022-01" db="EMBL/GenBank/DDBJ databases">
        <title>Jiella avicenniae sp. nov., a novel endophytic bacterium isolated from bark of Avicennia marina.</title>
        <authorList>
            <person name="Tuo L."/>
        </authorList>
    </citation>
    <scope>NUCLEOTIDE SEQUENCE</scope>
    <source>
        <strain evidence="3">CBK1P-4</strain>
    </source>
</reference>
<gene>
    <name evidence="3" type="ORF">LZD57_22910</name>
</gene>
<dbReference type="InterPro" id="IPR028098">
    <property type="entry name" value="Glyco_trans_4-like_N"/>
</dbReference>